<gene>
    <name evidence="1" type="ORF">AALM99_09740</name>
</gene>
<sequence>MGILEDHIKNNCDSRLQGVLSLGVREAYQYLEKLKENDRIFQRPEMKKTYGHIRNGFIDVALKQVLASSEIPHEIADKTASRYRNGYTYLMIETQGAILTPAKVKKAIAVPPKAIFRSKGSIINKQYSLFGNSDDLNQKYDENNPPFLVLTYGGQDYKLDFVRLGLPDLDVKGWIDQVDITRSPVLLKNQSDVKRELELTFTSEAKQLIERGVDDAREEESI</sequence>
<keyword evidence="2" id="KW-1185">Reference proteome</keyword>
<dbReference type="Proteomes" id="UP001565242">
    <property type="component" value="Unassembled WGS sequence"/>
</dbReference>
<dbReference type="RefSeq" id="WP_251712865.1">
    <property type="nucleotide sequence ID" value="NZ_JBCLSQ010000028.1"/>
</dbReference>
<dbReference type="EMBL" id="JBCLSQ010000028">
    <property type="protein sequence ID" value="MEY8538723.1"/>
    <property type="molecule type" value="Genomic_DNA"/>
</dbReference>
<accession>A0ABV4DCN0</accession>
<evidence type="ECO:0000313" key="2">
    <source>
        <dbReference type="Proteomes" id="UP001565242"/>
    </source>
</evidence>
<protein>
    <recommendedName>
        <fullName evidence="3">Type II restriction endonuclease</fullName>
    </recommendedName>
</protein>
<evidence type="ECO:0008006" key="3">
    <source>
        <dbReference type="Google" id="ProtNLM"/>
    </source>
</evidence>
<comment type="caution">
    <text evidence="1">The sequence shown here is derived from an EMBL/GenBank/DDBJ whole genome shotgun (WGS) entry which is preliminary data.</text>
</comment>
<evidence type="ECO:0000313" key="1">
    <source>
        <dbReference type="EMBL" id="MEY8538723.1"/>
    </source>
</evidence>
<proteinExistence type="predicted"/>
<reference evidence="1 2" key="1">
    <citation type="submission" date="2024-03" db="EMBL/GenBank/DDBJ databases">
        <title>Mouse gut bacterial collection (mGBC) of GemPharmatech.</title>
        <authorList>
            <person name="He Y."/>
            <person name="Dong L."/>
            <person name="Wu D."/>
            <person name="Gao X."/>
            <person name="Lin Z."/>
        </authorList>
    </citation>
    <scope>NUCLEOTIDE SEQUENCE [LARGE SCALE GENOMIC DNA]</scope>
    <source>
        <strain evidence="1 2">20-218</strain>
    </source>
</reference>
<organism evidence="1 2">
    <name type="scientific">Lactococcus muris</name>
    <dbReference type="NCBI Taxonomy" id="2941330"/>
    <lineage>
        <taxon>Bacteria</taxon>
        <taxon>Bacillati</taxon>
        <taxon>Bacillota</taxon>
        <taxon>Bacilli</taxon>
        <taxon>Lactobacillales</taxon>
        <taxon>Streptococcaceae</taxon>
        <taxon>Lactococcus</taxon>
    </lineage>
</organism>
<name>A0ABV4DCN0_9LACT</name>